<feature type="compositionally biased region" description="Gly residues" evidence="1">
    <location>
        <begin position="540"/>
        <end position="610"/>
    </location>
</feature>
<feature type="transmembrane region" description="Helical" evidence="2">
    <location>
        <begin position="649"/>
        <end position="670"/>
    </location>
</feature>
<proteinExistence type="predicted"/>
<accession>A0A418Q905</accession>
<comment type="caution">
    <text evidence="4">The sequence shown here is derived from an EMBL/GenBank/DDBJ whole genome shotgun (WGS) entry which is preliminary data.</text>
</comment>
<keyword evidence="2" id="KW-0812">Transmembrane</keyword>
<protein>
    <recommendedName>
        <fullName evidence="6">LPXTG cell wall anchor domain-containing protein</fullName>
    </recommendedName>
</protein>
<keyword evidence="2" id="KW-1133">Transmembrane helix</keyword>
<evidence type="ECO:0000256" key="2">
    <source>
        <dbReference type="SAM" id="Phobius"/>
    </source>
</evidence>
<reference evidence="4 5" key="1">
    <citation type="submission" date="2018-09" db="EMBL/GenBank/DDBJ databases">
        <title>Optimization and identification of Corynebacterium falsenii FN1-14 from fish paste.</title>
        <authorList>
            <person name="Daroonpunt R."/>
            <person name="Tanasupawat S."/>
        </authorList>
    </citation>
    <scope>NUCLEOTIDE SEQUENCE [LARGE SCALE GENOMIC DNA]</scope>
    <source>
        <strain evidence="4 5">FN1-14</strain>
    </source>
</reference>
<feature type="chain" id="PRO_5019319187" description="LPXTG cell wall anchor domain-containing protein" evidence="3">
    <location>
        <begin position="49"/>
        <end position="675"/>
    </location>
</feature>
<evidence type="ECO:0000256" key="1">
    <source>
        <dbReference type="SAM" id="MobiDB-lite"/>
    </source>
</evidence>
<feature type="compositionally biased region" description="Low complexity" evidence="1">
    <location>
        <begin position="611"/>
        <end position="640"/>
    </location>
</feature>
<dbReference type="Proteomes" id="UP000285278">
    <property type="component" value="Unassembled WGS sequence"/>
</dbReference>
<evidence type="ECO:0000256" key="3">
    <source>
        <dbReference type="SAM" id="SignalP"/>
    </source>
</evidence>
<dbReference type="AlphaFoldDB" id="A0A418Q905"/>
<evidence type="ECO:0000313" key="4">
    <source>
        <dbReference type="EMBL" id="RIX36166.1"/>
    </source>
</evidence>
<keyword evidence="2" id="KW-0472">Membrane</keyword>
<feature type="region of interest" description="Disordered" evidence="1">
    <location>
        <begin position="512"/>
        <end position="640"/>
    </location>
</feature>
<gene>
    <name evidence="4" type="ORF">D3M95_02435</name>
</gene>
<dbReference type="STRING" id="1451189.CFAL_00045"/>
<keyword evidence="5" id="KW-1185">Reference proteome</keyword>
<dbReference type="RefSeq" id="WP_025401704.1">
    <property type="nucleotide sequence ID" value="NZ_CBCRUA010000017.1"/>
</dbReference>
<dbReference type="OrthoDB" id="9902329at2"/>
<organism evidence="4 5">
    <name type="scientific">Corynebacterium falsenii</name>
    <dbReference type="NCBI Taxonomy" id="108486"/>
    <lineage>
        <taxon>Bacteria</taxon>
        <taxon>Bacillati</taxon>
        <taxon>Actinomycetota</taxon>
        <taxon>Actinomycetes</taxon>
        <taxon>Mycobacteriales</taxon>
        <taxon>Corynebacteriaceae</taxon>
        <taxon>Corynebacterium</taxon>
    </lineage>
</organism>
<evidence type="ECO:0008006" key="6">
    <source>
        <dbReference type="Google" id="ProtNLM"/>
    </source>
</evidence>
<name>A0A418Q905_9CORY</name>
<dbReference type="EMBL" id="QXJK01000002">
    <property type="protein sequence ID" value="RIX36166.1"/>
    <property type="molecule type" value="Genomic_DNA"/>
</dbReference>
<evidence type="ECO:0000313" key="5">
    <source>
        <dbReference type="Proteomes" id="UP000285278"/>
    </source>
</evidence>
<sequence length="675" mass="68859">MAPTSATSPSGALRSLTRSLTAKKAAACASSIALGAASAIALPATAQAQTAAAPTSPPNGTTSSCDAVLTTSNTLDLNALDYGQNAQSISRQFSIGIQKFSTGSGTVNWRPWVKFFNLQGRTVKNTTATFTQSSNAAGPYTVTNQELGTHFTVPVKMQVTPDKTSLEANDSFTADLGDYNAPAGSGWGGAGVMWVVNGPDGNLKAADPQIAKSTLTLNTTYVPLTSETNACRPIEISGTAKVLPRSDKLAANGMTVNAREEDAQRLSGIVYKPGTDEVIEGATVKVANDGRVLVSVPQSNETKSLDTVDIQLTATPRSDAEDQTPVNIGSRFSQPLRDVVKPPFEPTNGDNTDWAKCGPLDWTAGAIMNTEWDDYSNTGYTKKVKDYISPGTRGAMEMQHWRDPGVLYWRLPVGTDEAISGGKLRVTLPDLPGAKVTAENGDYIYIAPDHPFGIADNGRPNDKTMKFENIEINGNVITADIDMPAGTHAVLMMSQTVPADTPEDKVLEATAHLTGDLPDCKPETTPGGGDGDGDGDGGGDHGGGTDNGGDGSGDNGGDNGHGGDNGSGGSDNGGSGNGHGGHGGGTGSGHGGGMVQPGNPTGHGGNGGSGSSSHGSGSSTGSQASHGNHGSHGSSSSSAHLANTGTSDAVLVLLAAASVFTAAGVSLIAWRKRRG</sequence>
<keyword evidence="3" id="KW-0732">Signal</keyword>
<feature type="signal peptide" evidence="3">
    <location>
        <begin position="1"/>
        <end position="48"/>
    </location>
</feature>